<accession>A0A0E9R279</accession>
<organism evidence="1">
    <name type="scientific">Anguilla anguilla</name>
    <name type="common">European freshwater eel</name>
    <name type="synonym">Muraena anguilla</name>
    <dbReference type="NCBI Taxonomy" id="7936"/>
    <lineage>
        <taxon>Eukaryota</taxon>
        <taxon>Metazoa</taxon>
        <taxon>Chordata</taxon>
        <taxon>Craniata</taxon>
        <taxon>Vertebrata</taxon>
        <taxon>Euteleostomi</taxon>
        <taxon>Actinopterygii</taxon>
        <taxon>Neopterygii</taxon>
        <taxon>Teleostei</taxon>
        <taxon>Anguilliformes</taxon>
        <taxon>Anguillidae</taxon>
        <taxon>Anguilla</taxon>
    </lineage>
</organism>
<sequence>MCKFMLNESVLVSRSKYVLS</sequence>
<name>A0A0E9R279_ANGAN</name>
<reference evidence="1" key="2">
    <citation type="journal article" date="2015" name="Fish Shellfish Immunol.">
        <title>Early steps in the European eel (Anguilla anguilla)-Vibrio vulnificus interaction in the gills: Role of the RtxA13 toxin.</title>
        <authorList>
            <person name="Callol A."/>
            <person name="Pajuelo D."/>
            <person name="Ebbesson L."/>
            <person name="Teles M."/>
            <person name="MacKenzie S."/>
            <person name="Amaro C."/>
        </authorList>
    </citation>
    <scope>NUCLEOTIDE SEQUENCE</scope>
</reference>
<reference evidence="1" key="1">
    <citation type="submission" date="2014-11" db="EMBL/GenBank/DDBJ databases">
        <authorList>
            <person name="Amaro Gonzalez C."/>
        </authorList>
    </citation>
    <scope>NUCLEOTIDE SEQUENCE</scope>
</reference>
<evidence type="ECO:0000313" key="1">
    <source>
        <dbReference type="EMBL" id="JAH23256.1"/>
    </source>
</evidence>
<dbReference type="AlphaFoldDB" id="A0A0E9R279"/>
<protein>
    <submittedName>
        <fullName evidence="1">Uncharacterized protein</fullName>
    </submittedName>
</protein>
<dbReference type="EMBL" id="GBXM01085321">
    <property type="protein sequence ID" value="JAH23256.1"/>
    <property type="molecule type" value="Transcribed_RNA"/>
</dbReference>
<proteinExistence type="predicted"/>